<evidence type="ECO:0000313" key="3">
    <source>
        <dbReference type="Proteomes" id="UP000176740"/>
    </source>
</evidence>
<dbReference type="Pfam" id="PF07878">
    <property type="entry name" value="RHH_5"/>
    <property type="match status" value="1"/>
</dbReference>
<reference evidence="2 3" key="1">
    <citation type="journal article" date="2016" name="Nat. Commun.">
        <title>Thousands of microbial genomes shed light on interconnected biogeochemical processes in an aquifer system.</title>
        <authorList>
            <person name="Anantharaman K."/>
            <person name="Brown C.T."/>
            <person name="Hug L.A."/>
            <person name="Sharon I."/>
            <person name="Castelle C.J."/>
            <person name="Probst A.J."/>
            <person name="Thomas B.C."/>
            <person name="Singh A."/>
            <person name="Wilkins M.J."/>
            <person name="Karaoz U."/>
            <person name="Brodie E.L."/>
            <person name="Williams K.H."/>
            <person name="Hubbard S.S."/>
            <person name="Banfield J.F."/>
        </authorList>
    </citation>
    <scope>NUCLEOTIDE SEQUENCE [LARGE SCALE GENOMIC DNA]</scope>
</reference>
<dbReference type="Proteomes" id="UP000176740">
    <property type="component" value="Unassembled WGS sequence"/>
</dbReference>
<dbReference type="STRING" id="1797725.A3A49_01310"/>
<organism evidence="2 3">
    <name type="scientific">Candidatus Curtissbacteria bacterium RIFCSPLOWO2_01_FULL_38_11b</name>
    <dbReference type="NCBI Taxonomy" id="1797725"/>
    <lineage>
        <taxon>Bacteria</taxon>
        <taxon>Candidatus Curtissiibacteriota</taxon>
    </lineage>
</organism>
<dbReference type="InterPro" id="IPR010985">
    <property type="entry name" value="Ribbon_hlx_hlx"/>
</dbReference>
<dbReference type="AlphaFoldDB" id="A0A1F5H1W9"/>
<evidence type="ECO:0000313" key="2">
    <source>
        <dbReference type="EMBL" id="OGD98101.1"/>
    </source>
</evidence>
<dbReference type="SUPFAM" id="SSF47598">
    <property type="entry name" value="Ribbon-helix-helix"/>
    <property type="match status" value="1"/>
</dbReference>
<accession>A0A1F5H1W9</accession>
<comment type="caution">
    <text evidence="2">The sequence shown here is derived from an EMBL/GenBank/DDBJ whole genome shotgun (WGS) entry which is preliminary data.</text>
</comment>
<dbReference type="GO" id="GO:0006355">
    <property type="term" value="P:regulation of DNA-templated transcription"/>
    <property type="evidence" value="ECO:0007669"/>
    <property type="project" value="InterPro"/>
</dbReference>
<sequence>MKRTQFYIPEGLYHQLEIEAKAEKRAIADLVRELLNSALKQRKKPRKNIFADFAKMAGIGPKNLSVNYKQFLFETKLK</sequence>
<evidence type="ECO:0000259" key="1">
    <source>
        <dbReference type="Pfam" id="PF07878"/>
    </source>
</evidence>
<dbReference type="EMBL" id="MFBO01000016">
    <property type="protein sequence ID" value="OGD98101.1"/>
    <property type="molecule type" value="Genomic_DNA"/>
</dbReference>
<gene>
    <name evidence="2" type="ORF">A3A49_01310</name>
</gene>
<proteinExistence type="predicted"/>
<protein>
    <recommendedName>
        <fullName evidence="1">CopG-like ribbon-helix-helix domain-containing protein</fullName>
    </recommendedName>
</protein>
<name>A0A1F5H1W9_9BACT</name>
<feature type="domain" description="CopG-like ribbon-helix-helix" evidence="1">
    <location>
        <begin position="1"/>
        <end position="43"/>
    </location>
</feature>
<dbReference type="InterPro" id="IPR012869">
    <property type="entry name" value="RHH_5"/>
</dbReference>